<feature type="transmembrane region" description="Helical" evidence="10">
    <location>
        <begin position="228"/>
        <end position="254"/>
    </location>
</feature>
<evidence type="ECO:0000256" key="5">
    <source>
        <dbReference type="ARBA" id="ARBA00022856"/>
    </source>
</evidence>
<dbReference type="Pfam" id="PF12911">
    <property type="entry name" value="OppC_N"/>
    <property type="match status" value="1"/>
</dbReference>
<evidence type="ECO:0000256" key="11">
    <source>
        <dbReference type="SAM" id="MobiDB-lite"/>
    </source>
</evidence>
<gene>
    <name evidence="13" type="ORF">IM660_17345</name>
</gene>
<dbReference type="GO" id="GO:0005886">
    <property type="term" value="C:plasma membrane"/>
    <property type="evidence" value="ECO:0007669"/>
    <property type="project" value="UniProtKB-SubCell"/>
</dbReference>
<evidence type="ECO:0000256" key="4">
    <source>
        <dbReference type="ARBA" id="ARBA00022692"/>
    </source>
</evidence>
<evidence type="ECO:0000256" key="1">
    <source>
        <dbReference type="ARBA" id="ARBA00004651"/>
    </source>
</evidence>
<dbReference type="PANTHER" id="PTHR43386">
    <property type="entry name" value="OLIGOPEPTIDE TRANSPORT SYSTEM PERMEASE PROTEIN APPC"/>
    <property type="match status" value="1"/>
</dbReference>
<dbReference type="InterPro" id="IPR035906">
    <property type="entry name" value="MetI-like_sf"/>
</dbReference>
<evidence type="ECO:0000256" key="6">
    <source>
        <dbReference type="ARBA" id="ARBA00022927"/>
    </source>
</evidence>
<dbReference type="AlphaFoldDB" id="A0A7M1SRZ5"/>
<dbReference type="GO" id="GO:0015031">
    <property type="term" value="P:protein transport"/>
    <property type="evidence" value="ECO:0007669"/>
    <property type="project" value="UniProtKB-KW"/>
</dbReference>
<feature type="transmembrane region" description="Helical" evidence="10">
    <location>
        <begin position="171"/>
        <end position="190"/>
    </location>
</feature>
<feature type="transmembrane region" description="Helical" evidence="10">
    <location>
        <begin position="275"/>
        <end position="296"/>
    </location>
</feature>
<organism evidence="13 14">
    <name type="scientific">Ruania alkalisoli</name>
    <dbReference type="NCBI Taxonomy" id="2779775"/>
    <lineage>
        <taxon>Bacteria</taxon>
        <taxon>Bacillati</taxon>
        <taxon>Actinomycetota</taxon>
        <taxon>Actinomycetes</taxon>
        <taxon>Micrococcales</taxon>
        <taxon>Ruaniaceae</taxon>
        <taxon>Ruania</taxon>
    </lineage>
</organism>
<evidence type="ECO:0000256" key="9">
    <source>
        <dbReference type="ARBA" id="ARBA00024202"/>
    </source>
</evidence>
<dbReference type="CDD" id="cd06261">
    <property type="entry name" value="TM_PBP2"/>
    <property type="match status" value="1"/>
</dbReference>
<dbReference type="Gene3D" id="1.10.3720.10">
    <property type="entry name" value="MetI-like"/>
    <property type="match status" value="1"/>
</dbReference>
<dbReference type="GO" id="GO:0055085">
    <property type="term" value="P:transmembrane transport"/>
    <property type="evidence" value="ECO:0007669"/>
    <property type="project" value="InterPro"/>
</dbReference>
<sequence>MTQTDRTDTAERPDPPESSESVATGGAAQAQSQFRRAWTRFRRNKLALASFVVLVALIILAVIAPLIAPYGFEEPDYEHTLAGPGTAGHLLGTDLLGRDLLSRLIYSLRTSFLVGFGAELAALIVAVVIGLIAGYRGGRAEQFLMAITDVMFAFPTYLFAVLMVAVLGRSVGAVILAIAIASWVNMARLTRAQTMTLMQRDFVEAARAMGAPGVTIAVRYVLPNAVGPLLVAVSFGIPAAITAEAGLALLGLGVQPPTPSLGGMIQDGISYVTSYPNMLVWPAVMLAVVLLAFTWLGDGIRDAFDTTGTRR</sequence>
<evidence type="ECO:0000256" key="7">
    <source>
        <dbReference type="ARBA" id="ARBA00022989"/>
    </source>
</evidence>
<keyword evidence="14" id="KW-1185">Reference proteome</keyword>
<keyword evidence="8 10" id="KW-0472">Membrane</keyword>
<feature type="compositionally biased region" description="Basic and acidic residues" evidence="11">
    <location>
        <begin position="1"/>
        <end position="15"/>
    </location>
</feature>
<dbReference type="InterPro" id="IPR000515">
    <property type="entry name" value="MetI-like"/>
</dbReference>
<name>A0A7M1SRZ5_9MICO</name>
<evidence type="ECO:0000256" key="10">
    <source>
        <dbReference type="RuleBase" id="RU363032"/>
    </source>
</evidence>
<protein>
    <submittedName>
        <fullName evidence="13">ABC transporter permease</fullName>
    </submittedName>
</protein>
<feature type="transmembrane region" description="Helical" evidence="10">
    <location>
        <begin position="112"/>
        <end position="132"/>
    </location>
</feature>
<evidence type="ECO:0000256" key="3">
    <source>
        <dbReference type="ARBA" id="ARBA00022475"/>
    </source>
</evidence>
<dbReference type="PANTHER" id="PTHR43386:SF24">
    <property type="entry name" value="OLIGOPEPTIDE TRANSPORT SYSTEM PERMEASE PROTEIN AMID"/>
    <property type="match status" value="1"/>
</dbReference>
<keyword evidence="4 10" id="KW-0812">Transmembrane</keyword>
<comment type="similarity">
    <text evidence="9">Belongs to the binding-protein-dependent transport system permease family. OppBC subfamily.</text>
</comment>
<dbReference type="GO" id="GO:0015833">
    <property type="term" value="P:peptide transport"/>
    <property type="evidence" value="ECO:0007669"/>
    <property type="project" value="UniProtKB-KW"/>
</dbReference>
<dbReference type="Pfam" id="PF00528">
    <property type="entry name" value="BPD_transp_1"/>
    <property type="match status" value="1"/>
</dbReference>
<comment type="subcellular location">
    <subcellularLocation>
        <location evidence="1 10">Cell membrane</location>
        <topology evidence="1 10">Multi-pass membrane protein</topology>
    </subcellularLocation>
</comment>
<reference evidence="13 14" key="1">
    <citation type="submission" date="2020-10" db="EMBL/GenBank/DDBJ databases">
        <title>Haloactinobacterium sp. RN3S43, a bacterium isolated from saline soil.</title>
        <authorList>
            <person name="Sun J.-Q."/>
        </authorList>
    </citation>
    <scope>NUCLEOTIDE SEQUENCE [LARGE SCALE GENOMIC DNA]</scope>
    <source>
        <strain evidence="13 14">RN3S43</strain>
    </source>
</reference>
<dbReference type="InterPro" id="IPR050366">
    <property type="entry name" value="BP-dependent_transpt_permease"/>
</dbReference>
<dbReference type="PROSITE" id="PS50928">
    <property type="entry name" value="ABC_TM1"/>
    <property type="match status" value="1"/>
</dbReference>
<keyword evidence="3" id="KW-1003">Cell membrane</keyword>
<keyword evidence="7 10" id="KW-1133">Transmembrane helix</keyword>
<keyword evidence="6" id="KW-0653">Protein transport</keyword>
<dbReference type="Proteomes" id="UP000593758">
    <property type="component" value="Chromosome"/>
</dbReference>
<dbReference type="InterPro" id="IPR025966">
    <property type="entry name" value="OppC_N"/>
</dbReference>
<evidence type="ECO:0000313" key="14">
    <source>
        <dbReference type="Proteomes" id="UP000593758"/>
    </source>
</evidence>
<evidence type="ECO:0000256" key="8">
    <source>
        <dbReference type="ARBA" id="ARBA00023136"/>
    </source>
</evidence>
<dbReference type="SUPFAM" id="SSF161098">
    <property type="entry name" value="MetI-like"/>
    <property type="match status" value="1"/>
</dbReference>
<keyword evidence="2 10" id="KW-0813">Transport</keyword>
<feature type="region of interest" description="Disordered" evidence="11">
    <location>
        <begin position="1"/>
        <end position="28"/>
    </location>
</feature>
<evidence type="ECO:0000256" key="2">
    <source>
        <dbReference type="ARBA" id="ARBA00022448"/>
    </source>
</evidence>
<keyword evidence="5" id="KW-0571">Peptide transport</keyword>
<feature type="domain" description="ABC transmembrane type-1" evidence="12">
    <location>
        <begin position="108"/>
        <end position="297"/>
    </location>
</feature>
<proteinExistence type="inferred from homology"/>
<dbReference type="KEGG" id="halt:IM660_17345"/>
<dbReference type="RefSeq" id="WP_193497023.1">
    <property type="nucleotide sequence ID" value="NZ_CP063169.1"/>
</dbReference>
<feature type="transmembrane region" description="Helical" evidence="10">
    <location>
        <begin position="46"/>
        <end position="68"/>
    </location>
</feature>
<dbReference type="EMBL" id="CP063169">
    <property type="protein sequence ID" value="QOR70339.1"/>
    <property type="molecule type" value="Genomic_DNA"/>
</dbReference>
<evidence type="ECO:0000259" key="12">
    <source>
        <dbReference type="PROSITE" id="PS50928"/>
    </source>
</evidence>
<evidence type="ECO:0000313" key="13">
    <source>
        <dbReference type="EMBL" id="QOR70339.1"/>
    </source>
</evidence>
<feature type="transmembrane region" description="Helical" evidence="10">
    <location>
        <begin position="144"/>
        <end position="165"/>
    </location>
</feature>
<accession>A0A7M1SRZ5</accession>